<dbReference type="InterPro" id="IPR051695">
    <property type="entry name" value="Phosphoglycerate_Mutase"/>
</dbReference>
<evidence type="ECO:0000313" key="3">
    <source>
        <dbReference type="Proteomes" id="UP001597510"/>
    </source>
</evidence>
<dbReference type="InterPro" id="IPR001345">
    <property type="entry name" value="PG/BPGM_mutase_AS"/>
</dbReference>
<reference evidence="3" key="1">
    <citation type="journal article" date="2019" name="Int. J. Syst. Evol. Microbiol.">
        <title>The Global Catalogue of Microorganisms (GCM) 10K type strain sequencing project: providing services to taxonomists for standard genome sequencing and annotation.</title>
        <authorList>
            <consortium name="The Broad Institute Genomics Platform"/>
            <consortium name="The Broad Institute Genome Sequencing Center for Infectious Disease"/>
            <person name="Wu L."/>
            <person name="Ma J."/>
        </authorList>
    </citation>
    <scope>NUCLEOTIDE SEQUENCE [LARGE SCALE GENOMIC DNA]</scope>
    <source>
        <strain evidence="3">KCTC 52344</strain>
    </source>
</reference>
<organism evidence="2 3">
    <name type="scientific">Emticicia soli</name>
    <dbReference type="NCBI Taxonomy" id="2027878"/>
    <lineage>
        <taxon>Bacteria</taxon>
        <taxon>Pseudomonadati</taxon>
        <taxon>Bacteroidota</taxon>
        <taxon>Cytophagia</taxon>
        <taxon>Cytophagales</taxon>
        <taxon>Leadbetterellaceae</taxon>
        <taxon>Emticicia</taxon>
    </lineage>
</organism>
<evidence type="ECO:0000256" key="1">
    <source>
        <dbReference type="ARBA" id="ARBA00022801"/>
    </source>
</evidence>
<keyword evidence="3" id="KW-1185">Reference proteome</keyword>
<evidence type="ECO:0000313" key="2">
    <source>
        <dbReference type="EMBL" id="MFD2523180.1"/>
    </source>
</evidence>
<dbReference type="EC" id="3.1.3.-" evidence="2"/>
<accession>A0ABW5JEC1</accession>
<sequence length="211" mass="24075">MSTKTIYLIRHGETEFNRMGIVQGSGVDSDLNELGLSQARAFFEAYQDVPFHKIYTSKLRRTVQSVQHFIDLGIAYESFEGLNEICWGEKEGKAPNYQEDEFYLDVLARWRQGETNIPAAKGGESPDEVAARQKIAFEQILSRPEEETILVAMHGRAIRILLPHLLGLPLSTMDDFEHTNLCLYKLTYSYDTKAFTLELRNDVAHLMVLAE</sequence>
<dbReference type="GO" id="GO:0016787">
    <property type="term" value="F:hydrolase activity"/>
    <property type="evidence" value="ECO:0007669"/>
    <property type="project" value="UniProtKB-KW"/>
</dbReference>
<dbReference type="PROSITE" id="PS00175">
    <property type="entry name" value="PG_MUTASE"/>
    <property type="match status" value="1"/>
</dbReference>
<dbReference type="SUPFAM" id="SSF53254">
    <property type="entry name" value="Phosphoglycerate mutase-like"/>
    <property type="match status" value="1"/>
</dbReference>
<dbReference type="Pfam" id="PF00300">
    <property type="entry name" value="His_Phos_1"/>
    <property type="match status" value="1"/>
</dbReference>
<dbReference type="Gene3D" id="3.40.50.1240">
    <property type="entry name" value="Phosphoglycerate mutase-like"/>
    <property type="match status" value="1"/>
</dbReference>
<dbReference type="SMART" id="SM00855">
    <property type="entry name" value="PGAM"/>
    <property type="match status" value="1"/>
</dbReference>
<dbReference type="EMBL" id="JBHULC010000027">
    <property type="protein sequence ID" value="MFD2523180.1"/>
    <property type="molecule type" value="Genomic_DNA"/>
</dbReference>
<dbReference type="InterPro" id="IPR013078">
    <property type="entry name" value="His_Pase_superF_clade-1"/>
</dbReference>
<keyword evidence="1 2" id="KW-0378">Hydrolase</keyword>
<dbReference type="PANTHER" id="PTHR46517">
    <property type="entry name" value="FRUCTOSE-2,6-BISPHOSPHATASE TIGAR"/>
    <property type="match status" value="1"/>
</dbReference>
<dbReference type="PANTHER" id="PTHR46517:SF1">
    <property type="entry name" value="FRUCTOSE-2,6-BISPHOSPHATASE TIGAR"/>
    <property type="match status" value="1"/>
</dbReference>
<dbReference type="Proteomes" id="UP001597510">
    <property type="component" value="Unassembled WGS sequence"/>
</dbReference>
<comment type="caution">
    <text evidence="2">The sequence shown here is derived from an EMBL/GenBank/DDBJ whole genome shotgun (WGS) entry which is preliminary data.</text>
</comment>
<dbReference type="CDD" id="cd07067">
    <property type="entry name" value="HP_PGM_like"/>
    <property type="match status" value="1"/>
</dbReference>
<dbReference type="RefSeq" id="WP_379977628.1">
    <property type="nucleotide sequence ID" value="NZ_JBBEWC010000012.1"/>
</dbReference>
<dbReference type="InterPro" id="IPR029033">
    <property type="entry name" value="His_PPase_superfam"/>
</dbReference>
<name>A0ABW5JEC1_9BACT</name>
<dbReference type="PIRSF" id="PIRSF000709">
    <property type="entry name" value="6PFK_2-Ptase"/>
    <property type="match status" value="1"/>
</dbReference>
<protein>
    <submittedName>
        <fullName evidence="2">Histidine phosphatase family protein</fullName>
        <ecNumber evidence="2">3.1.3.-</ecNumber>
    </submittedName>
</protein>
<gene>
    <name evidence="2" type="ORF">ACFSR2_19940</name>
</gene>
<proteinExistence type="predicted"/>